<gene>
    <name evidence="2" type="ordered locus">Marme_1443</name>
</gene>
<dbReference type="EMBL" id="CP002583">
    <property type="protein sequence ID" value="ADZ90710.1"/>
    <property type="molecule type" value="Genomic_DNA"/>
</dbReference>
<feature type="chain" id="PRO_5003284326" description="DUF4139 domain-containing protein" evidence="1">
    <location>
        <begin position="31"/>
        <end position="419"/>
    </location>
</feature>
<evidence type="ECO:0000313" key="2">
    <source>
        <dbReference type="EMBL" id="ADZ90710.1"/>
    </source>
</evidence>
<keyword evidence="3" id="KW-1185">Reference proteome</keyword>
<dbReference type="AlphaFoldDB" id="F2JXA4"/>
<dbReference type="KEGG" id="mme:Marme_1443"/>
<dbReference type="HOGENOM" id="CLU_674063_0_0_6"/>
<dbReference type="RefSeq" id="WP_013660615.1">
    <property type="nucleotide sequence ID" value="NC_015276.1"/>
</dbReference>
<evidence type="ECO:0000313" key="3">
    <source>
        <dbReference type="Proteomes" id="UP000001062"/>
    </source>
</evidence>
<dbReference type="PATRIC" id="fig|717774.3.peg.1495"/>
<dbReference type="Proteomes" id="UP000001062">
    <property type="component" value="Chromosome"/>
</dbReference>
<protein>
    <recommendedName>
        <fullName evidence="4">DUF4139 domain-containing protein</fullName>
    </recommendedName>
</protein>
<keyword evidence="1" id="KW-0732">Signal</keyword>
<feature type="signal peptide" evidence="1">
    <location>
        <begin position="1"/>
        <end position="30"/>
    </location>
</feature>
<accession>F2JXA4</accession>
<proteinExistence type="predicted"/>
<name>F2JXA4_MARM1</name>
<evidence type="ECO:0008006" key="4">
    <source>
        <dbReference type="Google" id="ProtNLM"/>
    </source>
</evidence>
<sequence precursor="true">MSHGNGTLLRGKKKTLIAIFSIGTSIIAHASNQTNVVIGQNGSQITEYAHSAQALSFTPNLHSFIPLSANNTVVSHETSTNPWSHYLNKRIHITSKYRDLSFKGTLISVNGHSITIQYSGTSVTLPANDFYIMGNKAAPDATSSAIHIPNDGLVTYHTDELSWKPALTLVFDENDVSVIQQALISNTGSKPQSLKAPYLNYRPQGAPVMEMKSARVSAMADTSVAPTYQENQITYRLTEQYYLPAYTDTMITLKNETYPIDSKVNVGSVYAYPNQSGPRPITFNQTTTFTLKDESVSGTYKTLWRQNERYVAGQPVMIRSARSNQKVDVVTSKSYDLIGTLKLINTTSRKLPASQTWELEVKNYSDIRQRMEFTHQANGIIRSVSSSHLKINSNNTILFNRELAPNEKYIVRYQISVTE</sequence>
<dbReference type="OrthoDB" id="6097343at2"/>
<dbReference type="STRING" id="717774.Marme_1443"/>
<reference evidence="2 3" key="1">
    <citation type="journal article" date="2012" name="Stand. Genomic Sci.">
        <title>Complete genome sequence of the melanogenic marine bacterium Marinomonas mediterranea type strain (MMB-1(T)).</title>
        <authorList>
            <person name="Lucas-Elio P."/>
            <person name="Goodwin L."/>
            <person name="Woyke T."/>
            <person name="Pitluck S."/>
            <person name="Nolan M."/>
            <person name="Kyrpides N.C."/>
            <person name="Detter J.C."/>
            <person name="Copeland A."/>
            <person name="Teshima H."/>
            <person name="Bruce D."/>
            <person name="Detter C."/>
            <person name="Tapia R."/>
            <person name="Han S."/>
            <person name="Land M.L."/>
            <person name="Ivanova N."/>
            <person name="Mikhailova N."/>
            <person name="Johnston A.W."/>
            <person name="Sanchez-Amat A."/>
        </authorList>
    </citation>
    <scope>NUCLEOTIDE SEQUENCE [LARGE SCALE GENOMIC DNA]</scope>
    <source>
        <strain evidence="3">ATCC 700492 / JCM 21426 / NBRC 103028 / MMB-1</strain>
    </source>
</reference>
<organism evidence="2 3">
    <name type="scientific">Marinomonas mediterranea (strain ATCC 700492 / JCM 21426 / NBRC 103028 / MMB-1)</name>
    <dbReference type="NCBI Taxonomy" id="717774"/>
    <lineage>
        <taxon>Bacteria</taxon>
        <taxon>Pseudomonadati</taxon>
        <taxon>Pseudomonadota</taxon>
        <taxon>Gammaproteobacteria</taxon>
        <taxon>Oceanospirillales</taxon>
        <taxon>Oceanospirillaceae</taxon>
        <taxon>Marinomonas</taxon>
    </lineage>
</organism>
<evidence type="ECO:0000256" key="1">
    <source>
        <dbReference type="SAM" id="SignalP"/>
    </source>
</evidence>